<keyword evidence="4 5" id="KW-0472">Membrane</keyword>
<feature type="domain" description="Methylamine utilisation protein MauE" evidence="6">
    <location>
        <begin position="1"/>
        <end position="135"/>
    </location>
</feature>
<keyword evidence="8" id="KW-1185">Reference proteome</keyword>
<feature type="transmembrane region" description="Helical" evidence="5">
    <location>
        <begin position="120"/>
        <end position="140"/>
    </location>
</feature>
<name>A0A7H0VG76_9FLAO</name>
<dbReference type="NCBIfam" id="NF045576">
    <property type="entry name" value="BT_3928_fam"/>
    <property type="match status" value="1"/>
</dbReference>
<dbReference type="KEGG" id="chyd:H4K34_02450"/>
<proteinExistence type="predicted"/>
<keyword evidence="2 5" id="KW-0812">Transmembrane</keyword>
<evidence type="ECO:0000313" key="7">
    <source>
        <dbReference type="EMBL" id="QNR24724.1"/>
    </source>
</evidence>
<evidence type="ECO:0000256" key="2">
    <source>
        <dbReference type="ARBA" id="ARBA00022692"/>
    </source>
</evidence>
<evidence type="ECO:0000256" key="3">
    <source>
        <dbReference type="ARBA" id="ARBA00022989"/>
    </source>
</evidence>
<comment type="subcellular location">
    <subcellularLocation>
        <location evidence="1">Membrane</location>
        <topology evidence="1">Multi-pass membrane protein</topology>
    </subcellularLocation>
</comment>
<dbReference type="RefSeq" id="WP_210759251.1">
    <property type="nucleotide sequence ID" value="NZ_CP060139.1"/>
</dbReference>
<dbReference type="Pfam" id="PF07291">
    <property type="entry name" value="MauE"/>
    <property type="match status" value="1"/>
</dbReference>
<dbReference type="InterPro" id="IPR009908">
    <property type="entry name" value="Methylamine_util_MauE"/>
</dbReference>
<dbReference type="Proteomes" id="UP000516305">
    <property type="component" value="Chromosome"/>
</dbReference>
<feature type="transmembrane region" description="Helical" evidence="5">
    <location>
        <begin position="152"/>
        <end position="169"/>
    </location>
</feature>
<reference evidence="7 8" key="1">
    <citation type="submission" date="2020-08" db="EMBL/GenBank/DDBJ databases">
        <title>Croceimicrobium hydrocarbonivorans gen. nov., sp. nov., a novel marine bacterium isolated from a bacterial consortium that degrades polyethylene terephthalate.</title>
        <authorList>
            <person name="Liu R."/>
        </authorList>
    </citation>
    <scope>NUCLEOTIDE SEQUENCE [LARGE SCALE GENOMIC DNA]</scope>
    <source>
        <strain evidence="7 8">A20-9</strain>
    </source>
</reference>
<gene>
    <name evidence="7" type="ORF">H4K34_02450</name>
</gene>
<dbReference type="AlphaFoldDB" id="A0A7H0VG76"/>
<organism evidence="7 8">
    <name type="scientific">Croceimicrobium hydrocarbonivorans</name>
    <dbReference type="NCBI Taxonomy" id="2761580"/>
    <lineage>
        <taxon>Bacteria</taxon>
        <taxon>Pseudomonadati</taxon>
        <taxon>Bacteroidota</taxon>
        <taxon>Flavobacteriia</taxon>
        <taxon>Flavobacteriales</taxon>
        <taxon>Owenweeksiaceae</taxon>
        <taxon>Croceimicrobium</taxon>
    </lineage>
</organism>
<feature type="transmembrane region" description="Helical" evidence="5">
    <location>
        <begin position="55"/>
        <end position="73"/>
    </location>
</feature>
<protein>
    <submittedName>
        <fullName evidence="7">DoxX family protein</fullName>
    </submittedName>
</protein>
<dbReference type="EMBL" id="CP060139">
    <property type="protein sequence ID" value="QNR24724.1"/>
    <property type="molecule type" value="Genomic_DNA"/>
</dbReference>
<evidence type="ECO:0000259" key="6">
    <source>
        <dbReference type="Pfam" id="PF07291"/>
    </source>
</evidence>
<evidence type="ECO:0000313" key="8">
    <source>
        <dbReference type="Proteomes" id="UP000516305"/>
    </source>
</evidence>
<evidence type="ECO:0000256" key="4">
    <source>
        <dbReference type="ARBA" id="ARBA00023136"/>
    </source>
</evidence>
<evidence type="ECO:0000256" key="1">
    <source>
        <dbReference type="ARBA" id="ARBA00004141"/>
    </source>
</evidence>
<evidence type="ECO:0000256" key="5">
    <source>
        <dbReference type="SAM" id="Phobius"/>
    </source>
</evidence>
<keyword evidence="3 5" id="KW-1133">Transmembrane helix</keyword>
<feature type="transmembrane region" description="Helical" evidence="5">
    <location>
        <begin position="80"/>
        <end position="100"/>
    </location>
</feature>
<sequence length="381" mass="42462">MKLITQISRLLVGALFIFSGLIKLNDPMGFAFKLGDYFAPDVLNLTFLSDYTLPLALFIVILEVILGVALLLGKWVNLTSWLLLLMIVFFTFLTFYSAYFNKVTDCGCFGDAIPLTPWQSFGKDIVLTVLISLIFFNRQYIKPLLGPGGQNVVLSLSLAGCIALGYYVLEHLPLKDFRPYAEGKSIVEGMKSAEELNLEPPKYATIYTLKNANTEESMKVNSQNYISEGWWQKKEWEIQSDESETVLLSEGYEPPIHDFSIEMNGNDVTDQVLAAERIFVLVAYDLNKSDSSAYAPLNEFALAAADQEIPFIGITGSLPSLAAEKSEAWSLRFSFGIIDGTTAKTIIRANPGIVMLEKGVIVKKWHAQDLPAFEDLAQSWK</sequence>
<accession>A0A7H0VG76</accession>
<dbReference type="GO" id="GO:0016020">
    <property type="term" value="C:membrane"/>
    <property type="evidence" value="ECO:0007669"/>
    <property type="project" value="UniProtKB-SubCell"/>
</dbReference>
<dbReference type="GO" id="GO:0030416">
    <property type="term" value="P:methylamine metabolic process"/>
    <property type="evidence" value="ECO:0007669"/>
    <property type="project" value="InterPro"/>
</dbReference>